<protein>
    <submittedName>
        <fullName evidence="2">Uncharacterized protein</fullName>
    </submittedName>
</protein>
<gene>
    <name evidence="2" type="ORF">TPAR_07104</name>
</gene>
<proteinExistence type="predicted"/>
<reference evidence="2 3" key="1">
    <citation type="submission" date="2018-01" db="EMBL/GenBank/DDBJ databases">
        <title>Harnessing the power of phylogenomics to disentangle the directionality and signatures of interkingdom host jumping in the parasitic fungal genus Tolypocladium.</title>
        <authorList>
            <person name="Quandt C.A."/>
            <person name="Patterson W."/>
            <person name="Spatafora J.W."/>
        </authorList>
    </citation>
    <scope>NUCLEOTIDE SEQUENCE [LARGE SCALE GENOMIC DNA]</scope>
    <source>
        <strain evidence="2 3">NRBC 100945</strain>
    </source>
</reference>
<comment type="caution">
    <text evidence="2">The sequence shown here is derived from an EMBL/GenBank/DDBJ whole genome shotgun (WGS) entry which is preliminary data.</text>
</comment>
<name>A0A2S4KR88_9HYPO</name>
<dbReference type="AlphaFoldDB" id="A0A2S4KR88"/>
<dbReference type="Proteomes" id="UP000237481">
    <property type="component" value="Unassembled WGS sequence"/>
</dbReference>
<dbReference type="OrthoDB" id="5234636at2759"/>
<evidence type="ECO:0000313" key="2">
    <source>
        <dbReference type="EMBL" id="POR32695.1"/>
    </source>
</evidence>
<dbReference type="EMBL" id="PKSG01000822">
    <property type="protein sequence ID" value="POR32695.1"/>
    <property type="molecule type" value="Genomic_DNA"/>
</dbReference>
<evidence type="ECO:0000313" key="3">
    <source>
        <dbReference type="Proteomes" id="UP000237481"/>
    </source>
</evidence>
<accession>A0A2S4KR88</accession>
<keyword evidence="3" id="KW-1185">Reference proteome</keyword>
<feature type="region of interest" description="Disordered" evidence="1">
    <location>
        <begin position="84"/>
        <end position="128"/>
    </location>
</feature>
<sequence length="128" mass="14319">MASQRIEYIWKVARPKNEVIARGLISYIHPTTCTRGRFVTDRPHITVSVKNPVTEQARKHQTSHGYTPHINSFEIVEVSPASGTRDDVSSLAWPEDADSRPRETIEGPPALLGPKNAFITWPSEETGE</sequence>
<evidence type="ECO:0000256" key="1">
    <source>
        <dbReference type="SAM" id="MobiDB-lite"/>
    </source>
</evidence>
<organism evidence="2 3">
    <name type="scientific">Tolypocladium paradoxum</name>
    <dbReference type="NCBI Taxonomy" id="94208"/>
    <lineage>
        <taxon>Eukaryota</taxon>
        <taxon>Fungi</taxon>
        <taxon>Dikarya</taxon>
        <taxon>Ascomycota</taxon>
        <taxon>Pezizomycotina</taxon>
        <taxon>Sordariomycetes</taxon>
        <taxon>Hypocreomycetidae</taxon>
        <taxon>Hypocreales</taxon>
        <taxon>Ophiocordycipitaceae</taxon>
        <taxon>Tolypocladium</taxon>
    </lineage>
</organism>